<reference evidence="1" key="1">
    <citation type="submission" date="2020-06" db="EMBL/GenBank/DDBJ databases">
        <title>Draft genome of Bugula neritina, a colonial animal packing powerful symbionts and potential medicines.</title>
        <authorList>
            <person name="Rayko M."/>
        </authorList>
    </citation>
    <scope>NUCLEOTIDE SEQUENCE [LARGE SCALE GENOMIC DNA]</scope>
    <source>
        <strain evidence="1">Kwan_BN1</strain>
    </source>
</reference>
<accession>A0A7J7J035</accession>
<dbReference type="InterPro" id="IPR036383">
    <property type="entry name" value="TSP1_rpt_sf"/>
</dbReference>
<dbReference type="SUPFAM" id="SSF82895">
    <property type="entry name" value="TSP-1 type 1 repeat"/>
    <property type="match status" value="1"/>
</dbReference>
<sequence>MDSFANGVDFKWSNNDTLTWQTNDATTHPYGGITCAANGNCALDSYSFKDDSNVLVAAHPICIFTQVDGAYGEWGSWTDCVSGCSPGSSVTRSRSCDSPSVDLDGTDCPAPTESEDAIYKCPSGSYLVYNSGGTSSYCVDIMPAADCTDMAAACTALYGENSTLVQMLDSDDFTDVINALDAEGLLSSVEVVVGLQKRGGAYKWLDGTALYTDGRWVG</sequence>
<keyword evidence="2" id="KW-1185">Reference proteome</keyword>
<dbReference type="InterPro" id="IPR000884">
    <property type="entry name" value="TSP1_rpt"/>
</dbReference>
<dbReference type="EMBL" id="VXIV02003259">
    <property type="protein sequence ID" value="KAF6019004.1"/>
    <property type="molecule type" value="Genomic_DNA"/>
</dbReference>
<evidence type="ECO:0000313" key="1">
    <source>
        <dbReference type="EMBL" id="KAF6019004.1"/>
    </source>
</evidence>
<dbReference type="PROSITE" id="PS50092">
    <property type="entry name" value="TSP1"/>
    <property type="match status" value="1"/>
</dbReference>
<dbReference type="Pfam" id="PF00090">
    <property type="entry name" value="TSP_1"/>
    <property type="match status" value="1"/>
</dbReference>
<dbReference type="Proteomes" id="UP000593567">
    <property type="component" value="Unassembled WGS sequence"/>
</dbReference>
<gene>
    <name evidence="1" type="ORF">EB796_022680</name>
</gene>
<dbReference type="Gene3D" id="2.20.100.10">
    <property type="entry name" value="Thrombospondin type-1 (TSP1) repeat"/>
    <property type="match status" value="1"/>
</dbReference>
<proteinExistence type="predicted"/>
<name>A0A7J7J035_BUGNE</name>
<organism evidence="1 2">
    <name type="scientific">Bugula neritina</name>
    <name type="common">Brown bryozoan</name>
    <name type="synonym">Sertularia neritina</name>
    <dbReference type="NCBI Taxonomy" id="10212"/>
    <lineage>
        <taxon>Eukaryota</taxon>
        <taxon>Metazoa</taxon>
        <taxon>Spiralia</taxon>
        <taxon>Lophotrochozoa</taxon>
        <taxon>Bryozoa</taxon>
        <taxon>Gymnolaemata</taxon>
        <taxon>Cheilostomatida</taxon>
        <taxon>Flustrina</taxon>
        <taxon>Buguloidea</taxon>
        <taxon>Bugulidae</taxon>
        <taxon>Bugula</taxon>
    </lineage>
</organism>
<evidence type="ECO:0000313" key="2">
    <source>
        <dbReference type="Proteomes" id="UP000593567"/>
    </source>
</evidence>
<protein>
    <submittedName>
        <fullName evidence="1">Uncharacterized protein</fullName>
    </submittedName>
</protein>
<comment type="caution">
    <text evidence="1">The sequence shown here is derived from an EMBL/GenBank/DDBJ whole genome shotgun (WGS) entry which is preliminary data.</text>
</comment>
<dbReference type="AlphaFoldDB" id="A0A7J7J035"/>